<evidence type="ECO:0000256" key="1">
    <source>
        <dbReference type="SAM" id="Phobius"/>
    </source>
</evidence>
<dbReference type="EMBL" id="LOHG01000004">
    <property type="protein sequence ID" value="MCI8209421.1"/>
    <property type="molecule type" value="Genomic_DNA"/>
</dbReference>
<feature type="transmembrane region" description="Helical" evidence="1">
    <location>
        <begin position="33"/>
        <end position="53"/>
    </location>
</feature>
<keyword evidence="1" id="KW-0812">Transmembrane</keyword>
<comment type="caution">
    <text evidence="2">The sequence shown here is derived from an EMBL/GenBank/DDBJ whole genome shotgun (WGS) entry which is preliminary data.</text>
</comment>
<name>A0ABS9ZGF7_9PSED</name>
<keyword evidence="3" id="KW-1185">Reference proteome</keyword>
<proteinExistence type="predicted"/>
<evidence type="ECO:0000313" key="3">
    <source>
        <dbReference type="Proteomes" id="UP001320513"/>
    </source>
</evidence>
<gene>
    <name evidence="2" type="ORF">AUC61_07725</name>
</gene>
<accession>A0ABS9ZGF7</accession>
<organism evidence="2 3">
    <name type="scientific">Pseudomonas maioricensis</name>
    <dbReference type="NCBI Taxonomy" id="1766623"/>
    <lineage>
        <taxon>Bacteria</taxon>
        <taxon>Pseudomonadati</taxon>
        <taxon>Pseudomonadota</taxon>
        <taxon>Gammaproteobacteria</taxon>
        <taxon>Pseudomonadales</taxon>
        <taxon>Pseudomonadaceae</taxon>
        <taxon>Pseudomonas</taxon>
    </lineage>
</organism>
<reference evidence="2 3" key="1">
    <citation type="submission" date="2015-12" db="EMBL/GenBank/DDBJ databases">
        <title>Phylogenomics in the description of a new species in the Pseudomonas syringae group.</title>
        <authorList>
            <person name="Busquets A."/>
            <person name="Gomila M."/>
            <person name="Beiki F."/>
            <person name="Rahimian H."/>
            <person name="Mulet M."/>
            <person name="Sanchez D."/>
            <person name="Garcia-Valdes E."/>
            <person name="Lalucat J."/>
        </authorList>
    </citation>
    <scope>NUCLEOTIDE SEQUENCE [LARGE SCALE GENOMIC DNA]</scope>
    <source>
        <strain evidence="2 3">S25</strain>
    </source>
</reference>
<evidence type="ECO:0000313" key="2">
    <source>
        <dbReference type="EMBL" id="MCI8209421.1"/>
    </source>
</evidence>
<keyword evidence="1" id="KW-1133">Transmembrane helix</keyword>
<keyword evidence="1" id="KW-0472">Membrane</keyword>
<dbReference type="Proteomes" id="UP001320513">
    <property type="component" value="Unassembled WGS sequence"/>
</dbReference>
<protein>
    <submittedName>
        <fullName evidence="2">Uncharacterized protein</fullName>
    </submittedName>
</protein>
<sequence>MDTTSANHCIDASRYEHYSRWLELLNIDFWPRWIAAIFLMTPYLLMTFGWLVAQYIGVRHLDAILDALKNSDKYRWSRGSTDSMGWRERRWEAARISFEILWPGAAIRAGRLDADDIENFPAHLRLLLQISARTSLIGLDWALVSSLMLKLR</sequence>